<keyword evidence="2 7" id="KW-0732">Signal</keyword>
<dbReference type="PANTHER" id="PTHR12630">
    <property type="entry name" value="N-LINKED OLIGOSACCHARIDE PROCESSING"/>
    <property type="match status" value="1"/>
</dbReference>
<evidence type="ECO:0000256" key="5">
    <source>
        <dbReference type="SAM" id="Coils"/>
    </source>
</evidence>
<feature type="region of interest" description="Disordered" evidence="6">
    <location>
        <begin position="184"/>
        <end position="266"/>
    </location>
</feature>
<organism evidence="9 10">
    <name type="scientific">Clupea harengus</name>
    <name type="common">Atlantic herring</name>
    <dbReference type="NCBI Taxonomy" id="7950"/>
    <lineage>
        <taxon>Eukaryota</taxon>
        <taxon>Metazoa</taxon>
        <taxon>Chordata</taxon>
        <taxon>Craniata</taxon>
        <taxon>Vertebrata</taxon>
        <taxon>Euteleostomi</taxon>
        <taxon>Actinopterygii</taxon>
        <taxon>Neopterygii</taxon>
        <taxon>Teleostei</taxon>
        <taxon>Clupei</taxon>
        <taxon>Clupeiformes</taxon>
        <taxon>Clupeoidei</taxon>
        <taxon>Clupeidae</taxon>
        <taxon>Clupea</taxon>
    </lineage>
</organism>
<feature type="domain" description="MRH" evidence="8">
    <location>
        <begin position="316"/>
        <end position="416"/>
    </location>
</feature>
<gene>
    <name evidence="10" type="primary">LOC105903068</name>
</gene>
<dbReference type="InterPro" id="IPR044865">
    <property type="entry name" value="MRH_dom"/>
</dbReference>
<keyword evidence="3" id="KW-0256">Endoplasmic reticulum</keyword>
<dbReference type="RefSeq" id="XP_031441430.1">
    <property type="nucleotide sequence ID" value="XM_031585570.2"/>
</dbReference>
<dbReference type="Proteomes" id="UP000515152">
    <property type="component" value="Chromosome 18"/>
</dbReference>
<dbReference type="Pfam" id="PF13015">
    <property type="entry name" value="PRKCSH_1"/>
    <property type="match status" value="1"/>
</dbReference>
<evidence type="ECO:0000256" key="4">
    <source>
        <dbReference type="ARBA" id="ARBA00023157"/>
    </source>
</evidence>
<proteinExistence type="predicted"/>
<dbReference type="AlphaFoldDB" id="A0A6P8H2L8"/>
<dbReference type="InterPro" id="IPR002172">
    <property type="entry name" value="LDrepeatLR_classA_rpt"/>
</dbReference>
<name>A0A6P8H2L8_CLUHA</name>
<keyword evidence="9" id="KW-1185">Reference proteome</keyword>
<evidence type="ECO:0000313" key="9">
    <source>
        <dbReference type="Proteomes" id="UP000515152"/>
    </source>
</evidence>
<evidence type="ECO:0000256" key="7">
    <source>
        <dbReference type="SAM" id="SignalP"/>
    </source>
</evidence>
<feature type="coiled-coil region" evidence="5">
    <location>
        <begin position="266"/>
        <end position="300"/>
    </location>
</feature>
<evidence type="ECO:0000313" key="10">
    <source>
        <dbReference type="RefSeq" id="XP_031441430.1"/>
    </source>
</evidence>
<evidence type="ECO:0000256" key="1">
    <source>
        <dbReference type="ARBA" id="ARBA00022387"/>
    </source>
</evidence>
<sequence length="428" mass="48428">MHFHIAVAVIIWAALFVESRKIRGISISYKRFYKERKSFLCIDGSKLIPFEQVNDDYCDCADGSDEPGTAACPSGRFYCTNLGFRPHYIQSSRVNDGICDCCDGSDEYSSPALCQKTCRNLGQQERAELEERMRMLSEGLLMKRQLVEEGADVWREKQAELTDLQKVAEDLQVRLEYLRRRKSDAGAQKEKALTAAQHPTGQEGLRSQIRAELPLDDHGQSLQDTDRLGDKDEGVEPRTDSAAPREESPNEAEVRGGDPSEDDPDVKAAVEAAESAVSDLNKAEEAHQRLQMEIRELEERLAIDYGPEREFLFLLGRCFQITAYEYSYTLCPFNQVTQKSQMGTEVLLGKWDAWDGPPEDLYGVMKYDRGEPCWQGPTRSTHVQLVCGTDSTLRWVKEPSKCHYAMELQTPAACQPQQPSRRGVHNEL</sequence>
<dbReference type="Gene3D" id="4.10.400.10">
    <property type="entry name" value="Low-density Lipoprotein Receptor"/>
    <property type="match status" value="1"/>
</dbReference>
<evidence type="ECO:0000259" key="8">
    <source>
        <dbReference type="PROSITE" id="PS51914"/>
    </source>
</evidence>
<evidence type="ECO:0000256" key="3">
    <source>
        <dbReference type="ARBA" id="ARBA00022824"/>
    </source>
</evidence>
<dbReference type="InterPro" id="IPR028146">
    <property type="entry name" value="PRKCSH_N"/>
</dbReference>
<keyword evidence="4" id="KW-1015">Disulfide bond</keyword>
<protein>
    <recommendedName>
        <fullName evidence="1">Glucosidase 2 subunit beta</fullName>
    </recommendedName>
</protein>
<dbReference type="InterPro" id="IPR009011">
    <property type="entry name" value="Man6P_isomerase_rcpt-bd_dom_sf"/>
</dbReference>
<dbReference type="GO" id="GO:0006491">
    <property type="term" value="P:N-glycan processing"/>
    <property type="evidence" value="ECO:0007669"/>
    <property type="project" value="TreeGrafter"/>
</dbReference>
<evidence type="ECO:0000256" key="2">
    <source>
        <dbReference type="ARBA" id="ARBA00022729"/>
    </source>
</evidence>
<keyword evidence="5" id="KW-0175">Coiled coil</keyword>
<dbReference type="KEGG" id="char:105903068"/>
<dbReference type="OrthoDB" id="28322at2759"/>
<feature type="signal peptide" evidence="7">
    <location>
        <begin position="1"/>
        <end position="19"/>
    </location>
</feature>
<dbReference type="PROSITE" id="PS51914">
    <property type="entry name" value="MRH"/>
    <property type="match status" value="1"/>
</dbReference>
<evidence type="ECO:0000256" key="6">
    <source>
        <dbReference type="SAM" id="MobiDB-lite"/>
    </source>
</evidence>
<dbReference type="SUPFAM" id="SSF57424">
    <property type="entry name" value="LDL receptor-like module"/>
    <property type="match status" value="2"/>
</dbReference>
<accession>A0A6P8H2L8</accession>
<dbReference type="GO" id="GO:0001889">
    <property type="term" value="P:liver development"/>
    <property type="evidence" value="ECO:0007669"/>
    <property type="project" value="TreeGrafter"/>
</dbReference>
<feature type="compositionally biased region" description="Basic and acidic residues" evidence="6">
    <location>
        <begin position="213"/>
        <end position="258"/>
    </location>
</feature>
<dbReference type="CDD" id="cd00112">
    <property type="entry name" value="LDLa"/>
    <property type="match status" value="1"/>
</dbReference>
<dbReference type="GeneID" id="105903068"/>
<feature type="chain" id="PRO_5027777606" description="Glucosidase 2 subunit beta" evidence="7">
    <location>
        <begin position="20"/>
        <end position="428"/>
    </location>
</feature>
<dbReference type="Pfam" id="PF12999">
    <property type="entry name" value="PRKCSH-like"/>
    <property type="match status" value="1"/>
</dbReference>
<dbReference type="PANTHER" id="PTHR12630:SF22">
    <property type="entry name" value="GLUCOSIDASE 2 SUBUNIT BETA"/>
    <property type="match status" value="1"/>
</dbReference>
<dbReference type="InterPro" id="IPR036607">
    <property type="entry name" value="PRKCSH"/>
</dbReference>
<dbReference type="InterPro" id="IPR039794">
    <property type="entry name" value="Gtb1-like"/>
</dbReference>
<dbReference type="SUPFAM" id="SSF50911">
    <property type="entry name" value="Mannose 6-phosphate receptor domain"/>
    <property type="match status" value="1"/>
</dbReference>
<dbReference type="InterPro" id="IPR036055">
    <property type="entry name" value="LDL_receptor-like_sf"/>
</dbReference>
<dbReference type="Gene3D" id="2.70.130.10">
    <property type="entry name" value="Mannose-6-phosphate receptor binding domain"/>
    <property type="match status" value="1"/>
</dbReference>
<dbReference type="GO" id="GO:0017177">
    <property type="term" value="C:glucosidase II complex"/>
    <property type="evidence" value="ECO:0007669"/>
    <property type="project" value="TreeGrafter"/>
</dbReference>
<reference evidence="10" key="1">
    <citation type="submission" date="2025-08" db="UniProtKB">
        <authorList>
            <consortium name="RefSeq"/>
        </authorList>
    </citation>
    <scope>IDENTIFICATION</scope>
</reference>